<evidence type="ECO:0000313" key="3">
    <source>
        <dbReference type="EMBL" id="KAK0148233.1"/>
    </source>
</evidence>
<keyword evidence="4" id="KW-1185">Reference proteome</keyword>
<dbReference type="EMBL" id="JAOPHQ010002067">
    <property type="protein sequence ID" value="KAK0148233.1"/>
    <property type="molecule type" value="Genomic_DNA"/>
</dbReference>
<dbReference type="SUPFAM" id="SSF56672">
    <property type="entry name" value="DNA/RNA polymerases"/>
    <property type="match status" value="1"/>
</dbReference>
<evidence type="ECO:0000259" key="2">
    <source>
        <dbReference type="PROSITE" id="PS50878"/>
    </source>
</evidence>
<keyword evidence="1" id="KW-0812">Transmembrane</keyword>
<gene>
    <name evidence="3" type="primary">YTX2_5</name>
    <name evidence="3" type="ORF">N1851_011843</name>
</gene>
<dbReference type="GO" id="GO:0003824">
    <property type="term" value="F:catalytic activity"/>
    <property type="evidence" value="ECO:0007669"/>
    <property type="project" value="InterPro"/>
</dbReference>
<dbReference type="PROSITE" id="PS50878">
    <property type="entry name" value="RT_POL"/>
    <property type="match status" value="1"/>
</dbReference>
<protein>
    <submittedName>
        <fullName evidence="3">Transposon TX1 uncharacterized protein</fullName>
    </submittedName>
</protein>
<dbReference type="AlphaFoldDB" id="A0AA47P5D7"/>
<feature type="transmembrane region" description="Helical" evidence="1">
    <location>
        <begin position="788"/>
        <end position="807"/>
    </location>
</feature>
<dbReference type="Pfam" id="PF03372">
    <property type="entry name" value="Exo_endo_phos"/>
    <property type="match status" value="1"/>
</dbReference>
<dbReference type="InterPro" id="IPR043502">
    <property type="entry name" value="DNA/RNA_pol_sf"/>
</dbReference>
<reference evidence="3" key="1">
    <citation type="journal article" date="2023" name="Front. Mar. Sci.">
        <title>A new Merluccius polli reference genome to investigate the effects of global change in West African waters.</title>
        <authorList>
            <person name="Mateo J.L."/>
            <person name="Blanco-Fernandez C."/>
            <person name="Garcia-Vazquez E."/>
            <person name="Machado-Schiaffino G."/>
        </authorList>
    </citation>
    <scope>NUCLEOTIDE SEQUENCE</scope>
    <source>
        <strain evidence="3">C29</strain>
        <tissue evidence="3">Fin</tissue>
    </source>
</reference>
<dbReference type="Gene3D" id="3.60.10.10">
    <property type="entry name" value="Endonuclease/exonuclease/phosphatase"/>
    <property type="match status" value="1"/>
</dbReference>
<feature type="transmembrane region" description="Helical" evidence="1">
    <location>
        <begin position="925"/>
        <end position="946"/>
    </location>
</feature>
<organism evidence="3 4">
    <name type="scientific">Merluccius polli</name>
    <name type="common">Benguela hake</name>
    <name type="synonym">Merluccius cadenati</name>
    <dbReference type="NCBI Taxonomy" id="89951"/>
    <lineage>
        <taxon>Eukaryota</taxon>
        <taxon>Metazoa</taxon>
        <taxon>Chordata</taxon>
        <taxon>Craniata</taxon>
        <taxon>Vertebrata</taxon>
        <taxon>Euteleostomi</taxon>
        <taxon>Actinopterygii</taxon>
        <taxon>Neopterygii</taxon>
        <taxon>Teleostei</taxon>
        <taxon>Neoteleostei</taxon>
        <taxon>Acanthomorphata</taxon>
        <taxon>Zeiogadaria</taxon>
        <taxon>Gadariae</taxon>
        <taxon>Gadiformes</taxon>
        <taxon>Gadoidei</taxon>
        <taxon>Merlucciidae</taxon>
        <taxon>Merluccius</taxon>
    </lineage>
</organism>
<dbReference type="InterPro" id="IPR005135">
    <property type="entry name" value="Endo/exonuclease/phosphatase"/>
</dbReference>
<evidence type="ECO:0000313" key="4">
    <source>
        <dbReference type="Proteomes" id="UP001174136"/>
    </source>
</evidence>
<dbReference type="SUPFAM" id="SSF56219">
    <property type="entry name" value="DNase I-like"/>
    <property type="match status" value="1"/>
</dbReference>
<sequence>MKHIDVLFLQETRSDVGNEADWNREWEGELVLSHNTTLSGGVGFLFSRGFTPTSLEVRHVVEGRCLLVRARFEHFNVVFINIYAPNNGTERKHFFENMNDILNSCGPEDYLFVGGDFNCTENEILDRNHAEPHPVSQHALRQLVSSHGLVDHTLNVTRDITRSIRDLETDIVDLECTSESTGNRGYIEILKTKKMALANLLDTKVQGALVRSRIQNITEMDAPSSFFFGLEKKQGQRRQIHSLLSETGQELTEPGINTGLIALDQEKAFDRVEHDFLWKVMERFGFSAGLIAKIKVLYSDIESVLKFNGGLCAPFRVHRGVRQGCALSGMLYALSLEPLLQKIRSSVRGLLLPGFNSRLVLSAYADDVIVFIKDQQDVHVLNSVIEKFSVVSAARVNWRKSEALAVGEWREGLPVLPQNLIWRREGLRYLGVYLGNKDTERKNWEEIIQKVDNKLAKWRWLHPQISFRGRVLILNNLVASMLWHRLACLDPPTGLIVQIQVKIVNFFWDKLHWIPQSVLYLSRDEGGQGLVHLASRTATFRLQFIQKYLTGPDGLVWRDVASCILRREPLICGAKMDVCCSTVPGLMAALCSSSVTCLKQLVDAAGPELTDVQALGSVLGEPGALRRLTEERVFLFKYGRGEAEPDPTDPYPEIHLCPGFTELSGPLLRHSDGETLSLHKADKKTLYTNCVKTIHKTRLCDRAECVWTGRLGGLSPQWRTLYKPPLKKRTGDLQWRILHGAIATNAFLSVLNHSVVKECPFCGLTESIFHVFTECRRLTDIFNVLTRVFNLFGVIFTAPGFICGVGFKKTEKAKCRLLNVLIGEAKMSIYLTRRDRLQGGPTLDPVTQWRYNVKARLRLEFCFHRVTGNIDVFEQQWAQEELLCRVLGVQKSIKLEKCFHMGKPFFDSDQGCIDKRKKNFSFEDLFCCTLCFLSSFVLLFSFGPLASSFLPQSPLQFPWHLF</sequence>
<feature type="domain" description="Reverse transcriptase" evidence="2">
    <location>
        <begin position="198"/>
        <end position="434"/>
    </location>
</feature>
<accession>A0AA47P5D7</accession>
<keyword evidence="1" id="KW-0472">Membrane</keyword>
<comment type="caution">
    <text evidence="3">The sequence shown here is derived from an EMBL/GenBank/DDBJ whole genome shotgun (WGS) entry which is preliminary data.</text>
</comment>
<dbReference type="CDD" id="cd09076">
    <property type="entry name" value="L1-EN"/>
    <property type="match status" value="1"/>
</dbReference>
<evidence type="ECO:0000256" key="1">
    <source>
        <dbReference type="SAM" id="Phobius"/>
    </source>
</evidence>
<dbReference type="Pfam" id="PF00078">
    <property type="entry name" value="RVT_1"/>
    <property type="match status" value="1"/>
</dbReference>
<dbReference type="PANTHER" id="PTHR31635">
    <property type="entry name" value="REVERSE TRANSCRIPTASE DOMAIN-CONTAINING PROTEIN-RELATED"/>
    <property type="match status" value="1"/>
</dbReference>
<dbReference type="InterPro" id="IPR000477">
    <property type="entry name" value="RT_dom"/>
</dbReference>
<keyword evidence="1" id="KW-1133">Transmembrane helix</keyword>
<dbReference type="Proteomes" id="UP001174136">
    <property type="component" value="Unassembled WGS sequence"/>
</dbReference>
<proteinExistence type="predicted"/>
<dbReference type="PANTHER" id="PTHR31635:SF196">
    <property type="entry name" value="REVERSE TRANSCRIPTASE DOMAIN-CONTAINING PROTEIN-RELATED"/>
    <property type="match status" value="1"/>
</dbReference>
<name>A0AA47P5D7_MERPO</name>
<dbReference type="InterPro" id="IPR036691">
    <property type="entry name" value="Endo/exonu/phosph_ase_sf"/>
</dbReference>